<dbReference type="Pfam" id="PF19952">
    <property type="entry name" value="DUF6414"/>
    <property type="match status" value="1"/>
</dbReference>
<reference evidence="2 3" key="1">
    <citation type="submission" date="2022-06" db="EMBL/GenBank/DDBJ databases">
        <title>New Species of the Genus Actinoplanes, ActinopZanes ferrugineus.</title>
        <authorList>
            <person name="Ding P."/>
        </authorList>
    </citation>
    <scope>NUCLEOTIDE SEQUENCE [LARGE SCALE GENOMIC DNA]</scope>
    <source>
        <strain evidence="2 3">TRM88003</strain>
    </source>
</reference>
<dbReference type="EMBL" id="JAMYJR010000032">
    <property type="protein sequence ID" value="MCO8274790.1"/>
    <property type="molecule type" value="Genomic_DNA"/>
</dbReference>
<sequence>MLRELIYVDTDKVRSLLSQMDGGVAEDIRVTEKKQGRMSGGMRNVASREHVWGSEESAQRSLADAVFPTLEEALTVEGYLADISHELATGEPDTFEQLMENHPPGSVVRISAPARLFDARYVAKAFAGFATAFQGVLQLDNDGPAQSRARNQKPGPSKSKKGETSRLITDPLPEALEELIEDYNASGAIESIPPEQIRGFIKIARGVFHPGLHITMATAGMGGVSVTARLQEGRRFLDSEPEILFARYGLHEQDWTMVGTIGSYAPPPGYQYELTDITREDGNVSRRKIVQSVNDLLSLLGSIGFADQPEYPGLSIVPLAVYRPILSINRDELVPA</sequence>
<evidence type="ECO:0000256" key="1">
    <source>
        <dbReference type="SAM" id="MobiDB-lite"/>
    </source>
</evidence>
<organism evidence="2 3">
    <name type="scientific">Paractinoplanes aksuensis</name>
    <dbReference type="NCBI Taxonomy" id="2939490"/>
    <lineage>
        <taxon>Bacteria</taxon>
        <taxon>Bacillati</taxon>
        <taxon>Actinomycetota</taxon>
        <taxon>Actinomycetes</taxon>
        <taxon>Micromonosporales</taxon>
        <taxon>Micromonosporaceae</taxon>
        <taxon>Paractinoplanes</taxon>
    </lineage>
</organism>
<dbReference type="Proteomes" id="UP001523369">
    <property type="component" value="Unassembled WGS sequence"/>
</dbReference>
<dbReference type="InterPro" id="IPR045633">
    <property type="entry name" value="DUF6414"/>
</dbReference>
<evidence type="ECO:0000313" key="2">
    <source>
        <dbReference type="EMBL" id="MCO8274790.1"/>
    </source>
</evidence>
<feature type="region of interest" description="Disordered" evidence="1">
    <location>
        <begin position="142"/>
        <end position="167"/>
    </location>
</feature>
<accession>A0ABT1DVB0</accession>
<proteinExistence type="predicted"/>
<keyword evidence="3" id="KW-1185">Reference proteome</keyword>
<protein>
    <submittedName>
        <fullName evidence="2">Uncharacterized protein</fullName>
    </submittedName>
</protein>
<dbReference type="RefSeq" id="WP_253240849.1">
    <property type="nucleotide sequence ID" value="NZ_JAMYJR010000032.1"/>
</dbReference>
<comment type="caution">
    <text evidence="2">The sequence shown here is derived from an EMBL/GenBank/DDBJ whole genome shotgun (WGS) entry which is preliminary data.</text>
</comment>
<evidence type="ECO:0000313" key="3">
    <source>
        <dbReference type="Proteomes" id="UP001523369"/>
    </source>
</evidence>
<name>A0ABT1DVB0_9ACTN</name>
<gene>
    <name evidence="2" type="ORF">M1L60_29760</name>
</gene>